<evidence type="ECO:0008006" key="3">
    <source>
        <dbReference type="Google" id="ProtNLM"/>
    </source>
</evidence>
<comment type="caution">
    <text evidence="1">The sequence shown here is derived from an EMBL/GenBank/DDBJ whole genome shotgun (WGS) entry which is preliminary data.</text>
</comment>
<organism evidence="1 2">
    <name type="scientific">Pleomorphomonas diazotrophica</name>
    <dbReference type="NCBI Taxonomy" id="1166257"/>
    <lineage>
        <taxon>Bacteria</taxon>
        <taxon>Pseudomonadati</taxon>
        <taxon>Pseudomonadota</taxon>
        <taxon>Alphaproteobacteria</taxon>
        <taxon>Hyphomicrobiales</taxon>
        <taxon>Pleomorphomonadaceae</taxon>
        <taxon>Pleomorphomonas</taxon>
    </lineage>
</organism>
<dbReference type="RefSeq" id="WP_180336107.1">
    <property type="nucleotide sequence ID" value="NZ_PJNW01000019.1"/>
</dbReference>
<evidence type="ECO:0000313" key="2">
    <source>
        <dbReference type="Proteomes" id="UP000233491"/>
    </source>
</evidence>
<feature type="non-terminal residue" evidence="1">
    <location>
        <position position="1"/>
    </location>
</feature>
<protein>
    <recommendedName>
        <fullName evidence="3">DUF4034 domain-containing protein</fullName>
    </recommendedName>
</protein>
<keyword evidence="2" id="KW-1185">Reference proteome</keyword>
<reference evidence="1 2" key="1">
    <citation type="submission" date="2017-12" db="EMBL/GenBank/DDBJ databases">
        <title>Anaerobic carbon monoxide metabolism by Pleomorphomonas carboxyditropha sp. nov., a new mesophilic hydrogenogenic carboxidotroph.</title>
        <authorList>
            <person name="Esquivel-Elizondo S."/>
            <person name="Krajmalnik-Brown R."/>
        </authorList>
    </citation>
    <scope>NUCLEOTIDE SEQUENCE [LARGE SCALE GENOMIC DNA]</scope>
    <source>
        <strain evidence="1 2">R5-392</strain>
    </source>
</reference>
<dbReference type="AlphaFoldDB" id="A0A2N3LS45"/>
<dbReference type="Proteomes" id="UP000233491">
    <property type="component" value="Unassembled WGS sequence"/>
</dbReference>
<proteinExistence type="predicted"/>
<evidence type="ECO:0000313" key="1">
    <source>
        <dbReference type="EMBL" id="PKR87418.1"/>
    </source>
</evidence>
<accession>A0A2N3LS45</accession>
<dbReference type="EMBL" id="PJNW01000019">
    <property type="protein sequence ID" value="PKR87418.1"/>
    <property type="molecule type" value="Genomic_DNA"/>
</dbReference>
<sequence length="291" mass="32905">PEAQFVYNAWLDAKGRVDEIREKLLLWVAEHGTTPGASHVYKAWLDAKGEVKVVREKLLEWVEINSSLKDADFVFRAWLTAGQPLEPIKSACEAWLETYWSYEDAVYVTKELSKADNLSYKSAACIFAWAGAYSTNEDAIFRISRASRVFHRYAHISDFSLLVTEVTTKVIAHVFAAQKLPSGVRDACSILFAHFAKSEHPRDRNWPIILGMYCNGLRHGSVFRHFQGTPHATWEILLHEALSVEMLDPITDAAAIRHAHELIQQVRSPDEYAALISHGYLSPLPQAADDR</sequence>
<gene>
    <name evidence="1" type="ORF">CXZ10_20465</name>
</gene>
<name>A0A2N3LS45_9HYPH</name>